<keyword evidence="2" id="KW-1185">Reference proteome</keyword>
<name>A0ABU1YBQ5_9FLAO</name>
<proteinExistence type="predicted"/>
<gene>
    <name evidence="1" type="ORF">J2W48_003616</name>
</gene>
<protein>
    <submittedName>
        <fullName evidence="1">Uncharacterized protein</fullName>
    </submittedName>
</protein>
<dbReference type="Proteomes" id="UP001269081">
    <property type="component" value="Unassembled WGS sequence"/>
</dbReference>
<evidence type="ECO:0000313" key="1">
    <source>
        <dbReference type="EMBL" id="MDR7211659.1"/>
    </source>
</evidence>
<dbReference type="EMBL" id="JAVDWQ010000014">
    <property type="protein sequence ID" value="MDR7211659.1"/>
    <property type="molecule type" value="Genomic_DNA"/>
</dbReference>
<organism evidence="1 2">
    <name type="scientific">Flavobacterium piscis</name>
    <dbReference type="NCBI Taxonomy" id="1114874"/>
    <lineage>
        <taxon>Bacteria</taxon>
        <taxon>Pseudomonadati</taxon>
        <taxon>Bacteroidota</taxon>
        <taxon>Flavobacteriia</taxon>
        <taxon>Flavobacteriales</taxon>
        <taxon>Flavobacteriaceae</taxon>
        <taxon>Flavobacterium</taxon>
    </lineage>
</organism>
<evidence type="ECO:0000313" key="2">
    <source>
        <dbReference type="Proteomes" id="UP001269081"/>
    </source>
</evidence>
<comment type="caution">
    <text evidence="1">The sequence shown here is derived from an EMBL/GenBank/DDBJ whole genome shotgun (WGS) entry which is preliminary data.</text>
</comment>
<reference evidence="1 2" key="1">
    <citation type="submission" date="2023-07" db="EMBL/GenBank/DDBJ databases">
        <title>Sorghum-associated microbial communities from plants grown in Nebraska, USA.</title>
        <authorList>
            <person name="Schachtman D."/>
        </authorList>
    </citation>
    <scope>NUCLEOTIDE SEQUENCE [LARGE SCALE GENOMIC DNA]</scope>
    <source>
        <strain evidence="1 2">4129</strain>
    </source>
</reference>
<accession>A0ABU1YBQ5</accession>
<sequence>MNKIHPLSAIIQLNIKFIGFKAHHIDIYLNGSIILLMGNWK</sequence>